<evidence type="ECO:0000313" key="1">
    <source>
        <dbReference type="EMBL" id="QEG13266.1"/>
    </source>
</evidence>
<evidence type="ECO:0000313" key="2">
    <source>
        <dbReference type="Proteomes" id="UP000325316"/>
    </source>
</evidence>
<protein>
    <submittedName>
        <fullName evidence="1">Uncharacterized protein</fullName>
    </submittedName>
</protein>
<dbReference type="EMBL" id="MN013084">
    <property type="protein sequence ID" value="QEG13266.1"/>
    <property type="molecule type" value="Genomic_DNA"/>
</dbReference>
<accession>A0A5B9NL63</accession>
<dbReference type="Pfam" id="PF06919">
    <property type="entry name" value="Phage_T4_Gp30_7"/>
    <property type="match status" value="1"/>
</dbReference>
<organism evidence="1 2">
    <name type="scientific">Klebsiella phage vB_KaeM_KaAlpha</name>
    <dbReference type="NCBI Taxonomy" id="2591367"/>
    <lineage>
        <taxon>Viruses</taxon>
        <taxon>Duplodnaviria</taxon>
        <taxon>Heunggongvirae</taxon>
        <taxon>Uroviricota</taxon>
        <taxon>Caudoviricetes</taxon>
        <taxon>Pantevenvirales</taxon>
        <taxon>Straboviridae</taxon>
        <taxon>Tevenvirinae</taxon>
        <taxon>Karamvirus</taxon>
        <taxon>Karamvirus pg7</taxon>
    </lineage>
</organism>
<reference evidence="1 2" key="1">
    <citation type="submission" date="2019-04" db="EMBL/GenBank/DDBJ databases">
        <authorList>
            <person name="Anderson K.J."/>
            <person name="Thurgood T.L."/>
            <person name="Sharma R."/>
            <person name="Arens D.K."/>
            <person name="Kruger J.L."/>
            <person name="Thompson D.W."/>
            <person name="Casjens S."/>
            <person name="Grose J.H."/>
        </authorList>
    </citation>
    <scope>NUCLEOTIDE SEQUENCE [LARGE SCALE GENOMIC DNA]</scope>
</reference>
<dbReference type="InterPro" id="IPR009690">
    <property type="entry name" value="Phage_T4_Gp30_7"/>
</dbReference>
<gene>
    <name evidence="1" type="ORF">KAALPHA_248</name>
</gene>
<proteinExistence type="predicted"/>
<name>A0A5B9NL63_9CAUD</name>
<sequence length="138" mass="16286">MYVLVYKLNKQTDTTENKMDYANFKKKYVQDNAWDVSTTLLWEHKNGTVAQIDMYWEDNYVFISFENGPTLDVKLKGSVISVGFHDDHRKRDLGTHPSWNGDNRKLLVKLYLRHVLGQKTTEEQREAIWDIVSNEFVI</sequence>
<dbReference type="Proteomes" id="UP000325316">
    <property type="component" value="Segment"/>
</dbReference>